<dbReference type="Pfam" id="PF19832">
    <property type="entry name" value="DUF6313"/>
    <property type="match status" value="1"/>
</dbReference>
<dbReference type="EMBL" id="JAMZEB010000004">
    <property type="protein sequence ID" value="MCP2365757.1"/>
    <property type="molecule type" value="Genomic_DNA"/>
</dbReference>
<dbReference type="RefSeq" id="WP_253760250.1">
    <property type="nucleotide sequence ID" value="NZ_BAABKA010000019.1"/>
</dbReference>
<evidence type="ECO:0000313" key="1">
    <source>
        <dbReference type="EMBL" id="MCP2365757.1"/>
    </source>
</evidence>
<comment type="caution">
    <text evidence="1">The sequence shown here is derived from an EMBL/GenBank/DDBJ whole genome shotgun (WGS) entry which is preliminary data.</text>
</comment>
<dbReference type="AlphaFoldDB" id="A0A9X2GXL9"/>
<dbReference type="GO" id="GO:0016787">
    <property type="term" value="F:hydrolase activity"/>
    <property type="evidence" value="ECO:0007669"/>
    <property type="project" value="UniProtKB-KW"/>
</dbReference>
<gene>
    <name evidence="1" type="ORF">HD597_012861</name>
</gene>
<sequence>MRSLAQLHKQDEEWERFVETFVTKVHRGRWAKAEDCWERTVVEFLNTSEMEGRSPWLATDLAQRDAQAILWAAAKWGSCTRCH</sequence>
<name>A0A9X2GXL9_9ACTN</name>
<reference evidence="1" key="1">
    <citation type="submission" date="2022-06" db="EMBL/GenBank/DDBJ databases">
        <title>Sequencing the genomes of 1000 actinobacteria strains.</title>
        <authorList>
            <person name="Klenk H.-P."/>
        </authorList>
    </citation>
    <scope>NUCLEOTIDE SEQUENCE</scope>
    <source>
        <strain evidence="1">DSM 46694</strain>
    </source>
</reference>
<keyword evidence="1" id="KW-0378">Hydrolase</keyword>
<proteinExistence type="predicted"/>
<dbReference type="Proteomes" id="UP001139648">
    <property type="component" value="Unassembled WGS sequence"/>
</dbReference>
<dbReference type="InterPro" id="IPR046280">
    <property type="entry name" value="DUF6313"/>
</dbReference>
<evidence type="ECO:0000313" key="2">
    <source>
        <dbReference type="Proteomes" id="UP001139648"/>
    </source>
</evidence>
<accession>A0A9X2GXL9</accession>
<protein>
    <submittedName>
        <fullName evidence="1">Alpha-beta hydrolase superfamily lysophospholipase</fullName>
    </submittedName>
</protein>
<organism evidence="1 2">
    <name type="scientific">Nonomuraea thailandensis</name>
    <dbReference type="NCBI Taxonomy" id="1188745"/>
    <lineage>
        <taxon>Bacteria</taxon>
        <taxon>Bacillati</taxon>
        <taxon>Actinomycetota</taxon>
        <taxon>Actinomycetes</taxon>
        <taxon>Streptosporangiales</taxon>
        <taxon>Streptosporangiaceae</taxon>
        <taxon>Nonomuraea</taxon>
    </lineage>
</organism>
<keyword evidence="2" id="KW-1185">Reference proteome</keyword>